<feature type="non-terminal residue" evidence="2">
    <location>
        <position position="1"/>
    </location>
</feature>
<dbReference type="Proteomes" id="UP000030748">
    <property type="component" value="Unassembled WGS sequence"/>
</dbReference>
<dbReference type="AlphaFoldDB" id="A0A022R5Q2"/>
<evidence type="ECO:0000313" key="3">
    <source>
        <dbReference type="Proteomes" id="UP000030748"/>
    </source>
</evidence>
<protein>
    <submittedName>
        <fullName evidence="2">Uncharacterized protein</fullName>
    </submittedName>
</protein>
<organism evidence="2 3">
    <name type="scientific">Erythranthe guttata</name>
    <name type="common">Yellow monkey flower</name>
    <name type="synonym">Mimulus guttatus</name>
    <dbReference type="NCBI Taxonomy" id="4155"/>
    <lineage>
        <taxon>Eukaryota</taxon>
        <taxon>Viridiplantae</taxon>
        <taxon>Streptophyta</taxon>
        <taxon>Embryophyta</taxon>
        <taxon>Tracheophyta</taxon>
        <taxon>Spermatophyta</taxon>
        <taxon>Magnoliopsida</taxon>
        <taxon>eudicotyledons</taxon>
        <taxon>Gunneridae</taxon>
        <taxon>Pentapetalae</taxon>
        <taxon>asterids</taxon>
        <taxon>lamiids</taxon>
        <taxon>Lamiales</taxon>
        <taxon>Phrymaceae</taxon>
        <taxon>Erythranthe</taxon>
    </lineage>
</organism>
<reference evidence="2 3" key="1">
    <citation type="journal article" date="2013" name="Proc. Natl. Acad. Sci. U.S.A.">
        <title>Fine-scale variation in meiotic recombination in Mimulus inferred from population shotgun sequencing.</title>
        <authorList>
            <person name="Hellsten U."/>
            <person name="Wright K.M."/>
            <person name="Jenkins J."/>
            <person name="Shu S."/>
            <person name="Yuan Y."/>
            <person name="Wessler S.R."/>
            <person name="Schmutz J."/>
            <person name="Willis J.H."/>
            <person name="Rokhsar D.S."/>
        </authorList>
    </citation>
    <scope>NUCLEOTIDE SEQUENCE [LARGE SCALE GENOMIC DNA]</scope>
    <source>
        <strain evidence="3">cv. DUN x IM62</strain>
    </source>
</reference>
<accession>A0A022R5Q2</accession>
<gene>
    <name evidence="2" type="ORF">MIMGU_mgv11b019488mg</name>
</gene>
<feature type="region of interest" description="Disordered" evidence="1">
    <location>
        <begin position="37"/>
        <end position="58"/>
    </location>
</feature>
<keyword evidence="3" id="KW-1185">Reference proteome</keyword>
<name>A0A022R5Q2_ERYGU</name>
<evidence type="ECO:0000313" key="2">
    <source>
        <dbReference type="EMBL" id="EYU34938.1"/>
    </source>
</evidence>
<proteinExistence type="predicted"/>
<dbReference type="EMBL" id="KI630643">
    <property type="protein sequence ID" value="EYU34938.1"/>
    <property type="molecule type" value="Genomic_DNA"/>
</dbReference>
<evidence type="ECO:0000256" key="1">
    <source>
        <dbReference type="SAM" id="MobiDB-lite"/>
    </source>
</evidence>
<sequence length="58" mass="6397">PNHTHSNSWNLCSKRSELTSEEIRVSPNFGILITQLHDREGDDDDDDDDGGTFVAPAA</sequence>
<feature type="compositionally biased region" description="Acidic residues" evidence="1">
    <location>
        <begin position="41"/>
        <end position="50"/>
    </location>
</feature>